<comment type="caution">
    <text evidence="4">The sequence shown here is derived from an EMBL/GenBank/DDBJ whole genome shotgun (WGS) entry which is preliminary data.</text>
</comment>
<dbReference type="Proteomes" id="UP000252132">
    <property type="component" value="Unassembled WGS sequence"/>
</dbReference>
<reference evidence="4 5" key="1">
    <citation type="journal article" date="2018" name="Microbiome">
        <title>Fine metagenomic profile of the Mediterranean stratified and mixed water columns revealed by assembly and recruitment.</title>
        <authorList>
            <person name="Haro-Moreno J.M."/>
            <person name="Lopez-Perez M."/>
            <person name="De La Torre J.R."/>
            <person name="Picazo A."/>
            <person name="Camacho A."/>
            <person name="Rodriguez-Valera F."/>
        </authorList>
    </citation>
    <scope>NUCLEOTIDE SEQUENCE [LARGE SCALE GENOMIC DNA]</scope>
    <source>
        <strain evidence="4">MED-G55</strain>
    </source>
</reference>
<gene>
    <name evidence="4" type="ORF">DBW69_05190</name>
</gene>
<dbReference type="Gene3D" id="3.40.50.150">
    <property type="entry name" value="Vaccinia Virus protein VP39"/>
    <property type="match status" value="1"/>
</dbReference>
<dbReference type="EMBL" id="QOQF01000020">
    <property type="protein sequence ID" value="RCL76426.1"/>
    <property type="molecule type" value="Genomic_DNA"/>
</dbReference>
<name>A0A368DYP9_9PROT</name>
<dbReference type="CDD" id="cd02440">
    <property type="entry name" value="AdoMet_MTases"/>
    <property type="match status" value="1"/>
</dbReference>
<dbReference type="Pfam" id="PF13489">
    <property type="entry name" value="Methyltransf_23"/>
    <property type="match status" value="1"/>
</dbReference>
<keyword evidence="2 4" id="KW-0808">Transferase</keyword>
<dbReference type="AlphaFoldDB" id="A0A368DYP9"/>
<dbReference type="SUPFAM" id="SSF53335">
    <property type="entry name" value="S-adenosyl-L-methionine-dependent methyltransferases"/>
    <property type="match status" value="1"/>
</dbReference>
<organism evidence="4 5">
    <name type="scientific">PS1 clade bacterium</name>
    <dbReference type="NCBI Taxonomy" id="2175152"/>
    <lineage>
        <taxon>Bacteria</taxon>
        <taxon>Pseudomonadati</taxon>
        <taxon>Pseudomonadota</taxon>
        <taxon>Alphaproteobacteria</taxon>
        <taxon>PS1 clade</taxon>
    </lineage>
</organism>
<accession>A0A368DYP9</accession>
<dbReference type="PANTHER" id="PTHR13090">
    <property type="entry name" value="ARGININE-HYDROXYLASE NDUFAF5, MITOCHONDRIAL"/>
    <property type="match status" value="1"/>
</dbReference>
<dbReference type="GO" id="GO:0008168">
    <property type="term" value="F:methyltransferase activity"/>
    <property type="evidence" value="ECO:0007669"/>
    <property type="project" value="UniProtKB-KW"/>
</dbReference>
<evidence type="ECO:0000256" key="2">
    <source>
        <dbReference type="ARBA" id="ARBA00022679"/>
    </source>
</evidence>
<dbReference type="GO" id="GO:0032259">
    <property type="term" value="P:methylation"/>
    <property type="evidence" value="ECO:0007669"/>
    <property type="project" value="UniProtKB-KW"/>
</dbReference>
<evidence type="ECO:0000256" key="1">
    <source>
        <dbReference type="ARBA" id="ARBA00022603"/>
    </source>
</evidence>
<protein>
    <submittedName>
        <fullName evidence="4">Methyltransferase domain-containing protein</fullName>
    </submittedName>
</protein>
<evidence type="ECO:0000256" key="3">
    <source>
        <dbReference type="SAM" id="MobiDB-lite"/>
    </source>
</evidence>
<evidence type="ECO:0000313" key="4">
    <source>
        <dbReference type="EMBL" id="RCL76426.1"/>
    </source>
</evidence>
<dbReference type="InterPro" id="IPR029063">
    <property type="entry name" value="SAM-dependent_MTases_sf"/>
</dbReference>
<dbReference type="PANTHER" id="PTHR13090:SF1">
    <property type="entry name" value="ARGININE-HYDROXYLASE NDUFAF5, MITOCHONDRIAL"/>
    <property type="match status" value="1"/>
</dbReference>
<proteinExistence type="predicted"/>
<feature type="region of interest" description="Disordered" evidence="3">
    <location>
        <begin position="261"/>
        <end position="290"/>
    </location>
</feature>
<keyword evidence="1 4" id="KW-0489">Methyltransferase</keyword>
<evidence type="ECO:0000313" key="5">
    <source>
        <dbReference type="Proteomes" id="UP000252132"/>
    </source>
</evidence>
<dbReference type="InterPro" id="IPR050602">
    <property type="entry name" value="Malonyl-ACP_OMT"/>
</dbReference>
<sequence length="290" mass="33008">MNNSVPDLFDRQLYLSRREKLLQNPNREDFLWRYMAESIDTSLQDVAYNFDRCLLVLPDPAIAEFMPTLQTKTQNFVIGGQAENSFDLFLDEENLSIEPESFDLIISIGGLHVVNDLPGSLVNYRRALKPNGLFLCIMVGGESLKELRQVFSQAEAECENGIKPHIHPFAELSDLAGLLQRAGFSLPVADTERLKIRYQSPLKLLHDLRLMGETNTLKARHKKFMRRETFLRAMEIYHDLFAEADGKVTAHFDLHSLSGWAPHESQQKPLKPGSARARLADALNTDEKKL</sequence>